<dbReference type="Proteomes" id="UP000639419">
    <property type="component" value="Unassembled WGS sequence"/>
</dbReference>
<keyword evidence="3" id="KW-1185">Reference proteome</keyword>
<protein>
    <submittedName>
        <fullName evidence="2">Uncharacterized protein</fullName>
    </submittedName>
</protein>
<organism evidence="2 3">
    <name type="scientific">Azospirillum formosense</name>
    <dbReference type="NCBI Taxonomy" id="861533"/>
    <lineage>
        <taxon>Bacteria</taxon>
        <taxon>Pseudomonadati</taxon>
        <taxon>Pseudomonadota</taxon>
        <taxon>Alphaproteobacteria</taxon>
        <taxon>Rhodospirillales</taxon>
        <taxon>Azospirillaceae</taxon>
        <taxon>Azospirillum</taxon>
    </lineage>
</organism>
<feature type="region of interest" description="Disordered" evidence="1">
    <location>
        <begin position="1"/>
        <end position="69"/>
    </location>
</feature>
<dbReference type="RefSeq" id="WP_174438119.1">
    <property type="nucleotide sequence ID" value="NZ_BAABCC010000058.1"/>
</dbReference>
<comment type="caution">
    <text evidence="2">The sequence shown here is derived from an EMBL/GenBank/DDBJ whole genome shotgun (WGS) entry which is preliminary data.</text>
</comment>
<feature type="compositionally biased region" description="Low complexity" evidence="1">
    <location>
        <begin position="1"/>
        <end position="13"/>
    </location>
</feature>
<gene>
    <name evidence="2" type="ORF">GBZ26_06430</name>
</gene>
<dbReference type="EMBL" id="WHOR01000029">
    <property type="protein sequence ID" value="NUB18847.1"/>
    <property type="molecule type" value="Genomic_DNA"/>
</dbReference>
<sequence>MARGSRATPAARAAARRPPTRGAPERLQAEKEDRHPKTSTPDGKPYADAMDPDRHETGSATIGTPGGSV</sequence>
<accession>A0ABX2KTY8</accession>
<evidence type="ECO:0000256" key="1">
    <source>
        <dbReference type="SAM" id="MobiDB-lite"/>
    </source>
</evidence>
<reference evidence="2 3" key="1">
    <citation type="submission" date="2019-10" db="EMBL/GenBank/DDBJ databases">
        <title>Genome sequence of Azospirillum formosense CC-Nfb-7.</title>
        <authorList>
            <person name="Ambrosini A."/>
            <person name="Sant'Anna F.H."/>
            <person name="Cassan F.D."/>
            <person name="Souza E.M."/>
            <person name="Passaglia L.M.P."/>
        </authorList>
    </citation>
    <scope>NUCLEOTIDE SEQUENCE [LARGE SCALE GENOMIC DNA]</scope>
    <source>
        <strain evidence="2 3">CC-NFb-7</strain>
    </source>
</reference>
<feature type="compositionally biased region" description="Basic and acidic residues" evidence="1">
    <location>
        <begin position="23"/>
        <end position="36"/>
    </location>
</feature>
<evidence type="ECO:0000313" key="2">
    <source>
        <dbReference type="EMBL" id="NUB18847.1"/>
    </source>
</evidence>
<evidence type="ECO:0000313" key="3">
    <source>
        <dbReference type="Proteomes" id="UP000639419"/>
    </source>
</evidence>
<name>A0ABX2KTY8_9PROT</name>
<proteinExistence type="predicted"/>